<dbReference type="SUPFAM" id="SSF53448">
    <property type="entry name" value="Nucleotide-diphospho-sugar transferases"/>
    <property type="match status" value="1"/>
</dbReference>
<dbReference type="GO" id="GO:0005525">
    <property type="term" value="F:GTP binding"/>
    <property type="evidence" value="ECO:0007669"/>
    <property type="project" value="UniProtKB-UniRule"/>
</dbReference>
<dbReference type="EC" id="2.7.7.77" evidence="8"/>
<keyword evidence="4 8" id="KW-0547">Nucleotide-binding</keyword>
<dbReference type="HAMAP" id="MF_00316">
    <property type="entry name" value="MobA"/>
    <property type="match status" value="1"/>
</dbReference>
<dbReference type="Gene3D" id="3.90.550.10">
    <property type="entry name" value="Spore Coat Polysaccharide Biosynthesis Protein SpsA, Chain A"/>
    <property type="match status" value="1"/>
</dbReference>
<comment type="function">
    <text evidence="8">Transfers a GMP moiety from GTP to Mo-molybdopterin (Mo-MPT) cofactor (Moco or molybdenum cofactor) to form Mo-molybdopterin guanine dinucleotide (Mo-MGD) cofactor.</text>
</comment>
<evidence type="ECO:0000256" key="1">
    <source>
        <dbReference type="ARBA" id="ARBA00022490"/>
    </source>
</evidence>
<comment type="domain">
    <text evidence="8">The N-terminal domain determines nucleotide recognition and specific binding, while the C-terminal domain determines the specific binding to the target protein.</text>
</comment>
<name>A0A941JMX2_9CHRO</name>
<protein>
    <recommendedName>
        <fullName evidence="8">Probable molybdenum cofactor guanylyltransferase</fullName>
        <shortName evidence="8">MoCo guanylyltransferase</shortName>
        <ecNumber evidence="8">2.7.7.77</ecNumber>
    </recommendedName>
    <alternativeName>
        <fullName evidence="8">GTP:molybdopterin guanylyltransferase</fullName>
    </alternativeName>
    <alternativeName>
        <fullName evidence="8">Mo-MPT guanylyltransferase</fullName>
    </alternativeName>
    <alternativeName>
        <fullName evidence="8">Molybdopterin guanylyltransferase</fullName>
    </alternativeName>
    <alternativeName>
        <fullName evidence="8">Molybdopterin-guanine dinucleotide synthase</fullName>
        <shortName evidence="8">MGD synthase</shortName>
    </alternativeName>
</protein>
<dbReference type="PANTHER" id="PTHR19136">
    <property type="entry name" value="MOLYBDENUM COFACTOR GUANYLYLTRANSFERASE"/>
    <property type="match status" value="1"/>
</dbReference>
<evidence type="ECO:0000256" key="5">
    <source>
        <dbReference type="ARBA" id="ARBA00022842"/>
    </source>
</evidence>
<dbReference type="GO" id="GO:0005737">
    <property type="term" value="C:cytoplasm"/>
    <property type="evidence" value="ECO:0007669"/>
    <property type="project" value="UniProtKB-SubCell"/>
</dbReference>
<evidence type="ECO:0000256" key="4">
    <source>
        <dbReference type="ARBA" id="ARBA00022741"/>
    </source>
</evidence>
<feature type="binding site" evidence="8">
    <location>
        <position position="105"/>
    </location>
    <ligand>
        <name>GTP</name>
        <dbReference type="ChEBI" id="CHEBI:37565"/>
    </ligand>
</feature>
<comment type="caution">
    <text evidence="10">The sequence shown here is derived from an EMBL/GenBank/DDBJ whole genome shotgun (WGS) entry which is preliminary data.</text>
</comment>
<comment type="cofactor">
    <cofactor evidence="8">
        <name>Mg(2+)</name>
        <dbReference type="ChEBI" id="CHEBI:18420"/>
    </cofactor>
</comment>
<comment type="catalytic activity">
    <reaction evidence="8">
        <text>Mo-molybdopterin + GTP + H(+) = Mo-molybdopterin guanine dinucleotide + diphosphate</text>
        <dbReference type="Rhea" id="RHEA:34243"/>
        <dbReference type="ChEBI" id="CHEBI:15378"/>
        <dbReference type="ChEBI" id="CHEBI:33019"/>
        <dbReference type="ChEBI" id="CHEBI:37565"/>
        <dbReference type="ChEBI" id="CHEBI:71302"/>
        <dbReference type="ChEBI" id="CHEBI:71310"/>
        <dbReference type="EC" id="2.7.7.77"/>
    </reaction>
</comment>
<feature type="binding site" evidence="8">
    <location>
        <position position="105"/>
    </location>
    <ligand>
        <name>Mg(2+)</name>
        <dbReference type="ChEBI" id="CHEBI:18420"/>
    </ligand>
</feature>
<dbReference type="CDD" id="cd02503">
    <property type="entry name" value="MobA"/>
    <property type="match status" value="1"/>
</dbReference>
<dbReference type="NCBIfam" id="NF002741">
    <property type="entry name" value="PRK02726.1"/>
    <property type="match status" value="1"/>
</dbReference>
<comment type="similarity">
    <text evidence="8">Belongs to the MobA family.</text>
</comment>
<reference evidence="10" key="1">
    <citation type="submission" date="2021-02" db="EMBL/GenBank/DDBJ databases">
        <title>Metagenome analyses of Stigonema ocellatum DSM 106950, Chlorogloea purpurea SAG 13.99 and Gomphosphaeria aponina DSM 107014.</title>
        <authorList>
            <person name="Marter P."/>
            <person name="Huang S."/>
        </authorList>
    </citation>
    <scope>NUCLEOTIDE SEQUENCE</scope>
    <source>
        <strain evidence="10">JP213</strain>
    </source>
</reference>
<accession>A0A941JMX2</accession>
<dbReference type="InterPro" id="IPR013482">
    <property type="entry name" value="Molybde_CF_guanTrfase"/>
</dbReference>
<keyword evidence="10" id="KW-0548">Nucleotidyltransferase</keyword>
<feature type="binding site" evidence="8">
    <location>
        <begin position="12"/>
        <end position="14"/>
    </location>
    <ligand>
        <name>GTP</name>
        <dbReference type="ChEBI" id="CHEBI:37565"/>
    </ligand>
</feature>
<evidence type="ECO:0000259" key="9">
    <source>
        <dbReference type="Pfam" id="PF12804"/>
    </source>
</evidence>
<evidence type="ECO:0000313" key="10">
    <source>
        <dbReference type="EMBL" id="MBR8828704.1"/>
    </source>
</evidence>
<evidence type="ECO:0000256" key="2">
    <source>
        <dbReference type="ARBA" id="ARBA00022679"/>
    </source>
</evidence>
<comment type="caution">
    <text evidence="8">Lacks conserved residue(s) required for the propagation of feature annotation.</text>
</comment>
<dbReference type="GO" id="GO:0006777">
    <property type="term" value="P:Mo-molybdopterin cofactor biosynthetic process"/>
    <property type="evidence" value="ECO:0007669"/>
    <property type="project" value="UniProtKB-KW"/>
</dbReference>
<keyword evidence="6 8" id="KW-0342">GTP-binding</keyword>
<keyword evidence="5 8" id="KW-0460">Magnesium</keyword>
<evidence type="ECO:0000256" key="3">
    <source>
        <dbReference type="ARBA" id="ARBA00022723"/>
    </source>
</evidence>
<dbReference type="GO" id="GO:0046872">
    <property type="term" value="F:metal ion binding"/>
    <property type="evidence" value="ECO:0007669"/>
    <property type="project" value="UniProtKB-KW"/>
</dbReference>
<keyword evidence="2 8" id="KW-0808">Transferase</keyword>
<dbReference type="InterPro" id="IPR025877">
    <property type="entry name" value="MobA-like_NTP_Trfase"/>
</dbReference>
<dbReference type="Pfam" id="PF12804">
    <property type="entry name" value="NTP_transf_3"/>
    <property type="match status" value="1"/>
</dbReference>
<dbReference type="Proteomes" id="UP000767446">
    <property type="component" value="Unassembled WGS sequence"/>
</dbReference>
<proteinExistence type="inferred from homology"/>
<sequence length="201" mass="22714">MKKNASMAALVLAGGKSSRMGEDKALMTWEGKPMLQRVCQTAAVFCNSVYILSPWPERYHQLLEGNYELLLETNPGGGPLVALLQGLIMISTRLSVDWLWLLACDLPRLQTEKLQDWINQLSEVEQNSYAIVPQNQGRWEPLCGFYRLEVISPLENFIAQGGRSFQQWLCELPTTAIPVGKEEAAMLWNCNRPEDFRLVNG</sequence>
<evidence type="ECO:0000256" key="6">
    <source>
        <dbReference type="ARBA" id="ARBA00023134"/>
    </source>
</evidence>
<dbReference type="InterPro" id="IPR029044">
    <property type="entry name" value="Nucleotide-diphossugar_trans"/>
</dbReference>
<dbReference type="EMBL" id="JADQBC010000083">
    <property type="protein sequence ID" value="MBR8828704.1"/>
    <property type="molecule type" value="Genomic_DNA"/>
</dbReference>
<feature type="binding site" evidence="8">
    <location>
        <position position="24"/>
    </location>
    <ligand>
        <name>GTP</name>
        <dbReference type="ChEBI" id="CHEBI:37565"/>
    </ligand>
</feature>
<dbReference type="AlphaFoldDB" id="A0A941JMX2"/>
<dbReference type="PANTHER" id="PTHR19136:SF81">
    <property type="entry name" value="MOLYBDENUM COFACTOR GUANYLYLTRANSFERASE"/>
    <property type="match status" value="1"/>
</dbReference>
<keyword evidence="3 8" id="KW-0479">Metal-binding</keyword>
<feature type="domain" description="MobA-like NTP transferase" evidence="9">
    <location>
        <begin position="9"/>
        <end position="167"/>
    </location>
</feature>
<evidence type="ECO:0000313" key="11">
    <source>
        <dbReference type="Proteomes" id="UP000767446"/>
    </source>
</evidence>
<dbReference type="GO" id="GO:0061603">
    <property type="term" value="F:molybdenum cofactor guanylyltransferase activity"/>
    <property type="evidence" value="ECO:0007669"/>
    <property type="project" value="UniProtKB-EC"/>
</dbReference>
<evidence type="ECO:0000256" key="7">
    <source>
        <dbReference type="ARBA" id="ARBA00023150"/>
    </source>
</evidence>
<evidence type="ECO:0000256" key="8">
    <source>
        <dbReference type="HAMAP-Rule" id="MF_00316"/>
    </source>
</evidence>
<gene>
    <name evidence="8" type="primary">mobA</name>
    <name evidence="10" type="ORF">DSM107014_12525</name>
</gene>
<keyword evidence="7 8" id="KW-0501">Molybdenum cofactor biosynthesis</keyword>
<keyword evidence="1 8" id="KW-0963">Cytoplasm</keyword>
<organism evidence="10 11">
    <name type="scientific">Gomphosphaeria aponina SAG 52.96 = DSM 107014</name>
    <dbReference type="NCBI Taxonomy" id="1521640"/>
    <lineage>
        <taxon>Bacteria</taxon>
        <taxon>Bacillati</taxon>
        <taxon>Cyanobacteriota</taxon>
        <taxon>Cyanophyceae</taxon>
        <taxon>Oscillatoriophycideae</taxon>
        <taxon>Chroococcales</taxon>
        <taxon>Gomphosphaeriaceae</taxon>
        <taxon>Gomphosphaeria</taxon>
    </lineage>
</organism>
<comment type="subcellular location">
    <subcellularLocation>
        <location evidence="8">Cytoplasm</location>
    </subcellularLocation>
</comment>